<evidence type="ECO:0000313" key="2">
    <source>
        <dbReference type="EMBL" id="ORC34611.1"/>
    </source>
</evidence>
<dbReference type="RefSeq" id="WP_083051033.1">
    <property type="nucleotide sequence ID" value="NZ_CAXXQO010000003.1"/>
</dbReference>
<accession>A0A1Y1RXR5</accession>
<sequence length="151" mass="17407">MKRARELVEQLFQNINHEDLKIYGRIFSSWTDLAGTDLAAHSRILEIDRGIVFVGVDHPGWMQMISMRKARILSGIKKQYPSLEIRDLRFLLIDGVPEEELQKRFGAVQPEKTEAAQQETDSSEGAQEAKPPEDFKKKLEKLGKSIEKKWK</sequence>
<feature type="region of interest" description="Disordered" evidence="1">
    <location>
        <begin position="106"/>
        <end position="151"/>
    </location>
</feature>
<dbReference type="Proteomes" id="UP000192343">
    <property type="component" value="Unassembled WGS sequence"/>
</dbReference>
<feature type="compositionally biased region" description="Basic and acidic residues" evidence="1">
    <location>
        <begin position="130"/>
        <end position="151"/>
    </location>
</feature>
<dbReference type="AlphaFoldDB" id="A0A1Y1RXR5"/>
<dbReference type="STRING" id="1963862.B4O97_11725"/>
<evidence type="ECO:0008006" key="4">
    <source>
        <dbReference type="Google" id="ProtNLM"/>
    </source>
</evidence>
<proteinExistence type="predicted"/>
<dbReference type="EMBL" id="MWQY01000012">
    <property type="protein sequence ID" value="ORC34611.1"/>
    <property type="molecule type" value="Genomic_DNA"/>
</dbReference>
<name>A0A1Y1RXR5_9SPIO</name>
<keyword evidence="3" id="KW-1185">Reference proteome</keyword>
<dbReference type="Pfam" id="PF05258">
    <property type="entry name" value="DciA"/>
    <property type="match status" value="1"/>
</dbReference>
<evidence type="ECO:0000256" key="1">
    <source>
        <dbReference type="SAM" id="MobiDB-lite"/>
    </source>
</evidence>
<comment type="caution">
    <text evidence="2">The sequence shown here is derived from an EMBL/GenBank/DDBJ whole genome shotgun (WGS) entry which is preliminary data.</text>
</comment>
<reference evidence="2 3" key="1">
    <citation type="submission" date="2017-03" db="EMBL/GenBank/DDBJ databases">
        <title>Draft Genome sequence of Marispirochaeta sp. strain JC444.</title>
        <authorList>
            <person name="Shivani Y."/>
            <person name="Subhash Y."/>
            <person name="Sasikala C."/>
            <person name="Ramana C."/>
        </authorList>
    </citation>
    <scope>NUCLEOTIDE SEQUENCE [LARGE SCALE GENOMIC DNA]</scope>
    <source>
        <strain evidence="2 3">JC444</strain>
    </source>
</reference>
<dbReference type="OrthoDB" id="359882at2"/>
<feature type="compositionally biased region" description="Polar residues" evidence="1">
    <location>
        <begin position="115"/>
        <end position="125"/>
    </location>
</feature>
<dbReference type="PANTHER" id="PTHR36456">
    <property type="entry name" value="UPF0232 PROTEIN SCO3875"/>
    <property type="match status" value="1"/>
</dbReference>
<dbReference type="InterPro" id="IPR007922">
    <property type="entry name" value="DciA-like"/>
</dbReference>
<protein>
    <recommendedName>
        <fullName evidence="4">DUF721 domain-containing protein</fullName>
    </recommendedName>
</protein>
<organism evidence="2 3">
    <name type="scientific">Marispirochaeta aestuarii</name>
    <dbReference type="NCBI Taxonomy" id="1963862"/>
    <lineage>
        <taxon>Bacteria</taxon>
        <taxon>Pseudomonadati</taxon>
        <taxon>Spirochaetota</taxon>
        <taxon>Spirochaetia</taxon>
        <taxon>Spirochaetales</taxon>
        <taxon>Spirochaetaceae</taxon>
        <taxon>Marispirochaeta</taxon>
    </lineage>
</organism>
<evidence type="ECO:0000313" key="3">
    <source>
        <dbReference type="Proteomes" id="UP000192343"/>
    </source>
</evidence>
<dbReference type="PANTHER" id="PTHR36456:SF1">
    <property type="entry name" value="UPF0232 PROTEIN SCO3875"/>
    <property type="match status" value="1"/>
</dbReference>
<gene>
    <name evidence="2" type="ORF">B4O97_11725</name>
</gene>